<organism evidence="1 2">
    <name type="scientific">Ancylostoma ceylanicum</name>
    <dbReference type="NCBI Taxonomy" id="53326"/>
    <lineage>
        <taxon>Eukaryota</taxon>
        <taxon>Metazoa</taxon>
        <taxon>Ecdysozoa</taxon>
        <taxon>Nematoda</taxon>
        <taxon>Chromadorea</taxon>
        <taxon>Rhabditida</taxon>
        <taxon>Rhabditina</taxon>
        <taxon>Rhabditomorpha</taxon>
        <taxon>Strongyloidea</taxon>
        <taxon>Ancylostomatidae</taxon>
        <taxon>Ancylostomatinae</taxon>
        <taxon>Ancylostoma</taxon>
    </lineage>
</organism>
<proteinExistence type="predicted"/>
<comment type="caution">
    <text evidence="1">The sequence shown here is derived from an EMBL/GenBank/DDBJ whole genome shotgun (WGS) entry which is preliminary data.</text>
</comment>
<gene>
    <name evidence="1" type="primary">Acey_s0030.g2126</name>
    <name evidence="1" type="ORF">Y032_0030g2126</name>
</gene>
<protein>
    <submittedName>
        <fullName evidence="1">Uncharacterized protein</fullName>
    </submittedName>
</protein>
<name>A0A016URL7_9BILA</name>
<evidence type="ECO:0000313" key="1">
    <source>
        <dbReference type="EMBL" id="EYC17546.1"/>
    </source>
</evidence>
<sequence length="84" mass="9567">MVTENGEKLQMTLEDLLHGEEDRATSLSCGENSRLCFIVREKGRGQATLIGLFLPSAHLLEHERRQSHNTWPLCFAPCESNRWA</sequence>
<reference evidence="2" key="1">
    <citation type="journal article" date="2015" name="Nat. Genet.">
        <title>The genome and transcriptome of the zoonotic hookworm Ancylostoma ceylanicum identify infection-specific gene families.</title>
        <authorList>
            <person name="Schwarz E.M."/>
            <person name="Hu Y."/>
            <person name="Antoshechkin I."/>
            <person name="Miller M.M."/>
            <person name="Sternberg P.W."/>
            <person name="Aroian R.V."/>
        </authorList>
    </citation>
    <scope>NUCLEOTIDE SEQUENCE</scope>
    <source>
        <strain evidence="2">HY135</strain>
    </source>
</reference>
<evidence type="ECO:0000313" key="2">
    <source>
        <dbReference type="Proteomes" id="UP000024635"/>
    </source>
</evidence>
<dbReference type="AlphaFoldDB" id="A0A016URL7"/>
<dbReference type="Proteomes" id="UP000024635">
    <property type="component" value="Unassembled WGS sequence"/>
</dbReference>
<dbReference type="EMBL" id="JARK01001366">
    <property type="protein sequence ID" value="EYC17546.1"/>
    <property type="molecule type" value="Genomic_DNA"/>
</dbReference>
<keyword evidence="2" id="KW-1185">Reference proteome</keyword>
<accession>A0A016URL7</accession>